<name>A0A2U2PM84_9SPHI</name>
<feature type="coiled-coil region" evidence="1">
    <location>
        <begin position="1"/>
        <end position="28"/>
    </location>
</feature>
<protein>
    <submittedName>
        <fullName evidence="2">Uncharacterized protein</fullName>
    </submittedName>
</protein>
<keyword evidence="3" id="KW-1185">Reference proteome</keyword>
<gene>
    <name evidence="2" type="ORF">DDR33_01245</name>
</gene>
<proteinExistence type="predicted"/>
<dbReference type="AlphaFoldDB" id="A0A2U2PM84"/>
<dbReference type="Proteomes" id="UP000245647">
    <property type="component" value="Unassembled WGS sequence"/>
</dbReference>
<keyword evidence="1" id="KW-0175">Coiled coil</keyword>
<dbReference type="OrthoDB" id="709278at2"/>
<organism evidence="2 3">
    <name type="scientific">Pararcticibacter amylolyticus</name>
    <dbReference type="NCBI Taxonomy" id="2173175"/>
    <lineage>
        <taxon>Bacteria</taxon>
        <taxon>Pseudomonadati</taxon>
        <taxon>Bacteroidota</taxon>
        <taxon>Sphingobacteriia</taxon>
        <taxon>Sphingobacteriales</taxon>
        <taxon>Sphingobacteriaceae</taxon>
        <taxon>Pararcticibacter</taxon>
    </lineage>
</organism>
<dbReference type="RefSeq" id="WP_109413940.1">
    <property type="nucleotide sequence ID" value="NZ_QEAS01000001.1"/>
</dbReference>
<comment type="caution">
    <text evidence="2">The sequence shown here is derived from an EMBL/GenBank/DDBJ whole genome shotgun (WGS) entry which is preliminary data.</text>
</comment>
<evidence type="ECO:0000256" key="1">
    <source>
        <dbReference type="SAM" id="Coils"/>
    </source>
</evidence>
<evidence type="ECO:0000313" key="3">
    <source>
        <dbReference type="Proteomes" id="UP000245647"/>
    </source>
</evidence>
<reference evidence="2 3" key="1">
    <citation type="submission" date="2018-04" db="EMBL/GenBank/DDBJ databases">
        <title>Pedobacter chongqingensis sp. nov., isolated from a rottenly hemp rope.</title>
        <authorList>
            <person name="Cai Y."/>
        </authorList>
    </citation>
    <scope>NUCLEOTIDE SEQUENCE [LARGE SCALE GENOMIC DNA]</scope>
    <source>
        <strain evidence="2 3">FJ4-8</strain>
    </source>
</reference>
<evidence type="ECO:0000313" key="2">
    <source>
        <dbReference type="EMBL" id="PWG82521.1"/>
    </source>
</evidence>
<sequence length="153" mass="16999">MEKAFSSLAELQAEIDLLKVRSFQQEEALKESLSSPAAVFNTVKGFFKSGNNKKSLTSDLLSQDAITSVARIVLPLFMNGVLFRKSGFITKTIITFLSQKVAKQVNSNAVSGIMDKVKDFFKKKRSPQFSNFGVKQTSRRSVDYGIPPDSESY</sequence>
<dbReference type="EMBL" id="QEAS01000001">
    <property type="protein sequence ID" value="PWG82521.1"/>
    <property type="molecule type" value="Genomic_DNA"/>
</dbReference>
<accession>A0A2U2PM84</accession>